<dbReference type="SUPFAM" id="SSF51445">
    <property type="entry name" value="(Trans)glycosidases"/>
    <property type="match status" value="1"/>
</dbReference>
<dbReference type="InterPro" id="IPR017853">
    <property type="entry name" value="GH"/>
</dbReference>
<feature type="non-terminal residue" evidence="1">
    <location>
        <position position="1"/>
    </location>
</feature>
<feature type="non-terminal residue" evidence="1">
    <location>
        <position position="125"/>
    </location>
</feature>
<dbReference type="AlphaFoldDB" id="Q207W9"/>
<accession>Q207W9</accession>
<proteinExistence type="evidence at transcript level"/>
<dbReference type="CAZy" id="GH13">
    <property type="family name" value="Glycoside Hydrolase Family 13"/>
</dbReference>
<name>Q207W9_9MYCE</name>
<dbReference type="Gene3D" id="3.20.20.80">
    <property type="entry name" value="Glycosidases"/>
    <property type="match status" value="1"/>
</dbReference>
<protein>
    <submittedName>
        <fullName evidence="1">Maltooligosyl trehalose synthase-like</fullName>
    </submittedName>
</protein>
<evidence type="ECO:0000313" key="1">
    <source>
        <dbReference type="EMBL" id="ABD72546.1"/>
    </source>
</evidence>
<reference evidence="1" key="1">
    <citation type="journal article" date="2008" name="Protist">
        <title>Sampling gene diversity across the supergroup Amoebozoa: large EST data sets from Acanthamoeba castellanii, Hartmannella vermiformis, Physarum polycephalum, Hyperamoeba dachnaya and Hyperamoeba sp.</title>
        <authorList>
            <person name="Watkins R.F."/>
            <person name="Gray M.W."/>
        </authorList>
    </citation>
    <scope>NUCLEOTIDE SEQUENCE</scope>
</reference>
<sequence length="125" mass="13983">FVSQFSLFAQEVLRLGKLNSISQTIVKLTAPGVPDVYQGQELWDFSLVDPDNRRPVDYELRKTLLARVKAALTTPDFSNFVVSALEDKDNSGLIKMIVTERLLFLRGSYPALFLEGSYKGLQAKG</sequence>
<organism evidence="1">
    <name type="scientific">Didymium dachnayum</name>
    <dbReference type="NCBI Taxonomy" id="181200"/>
    <lineage>
        <taxon>Eukaryota</taxon>
        <taxon>Amoebozoa</taxon>
        <taxon>Evosea</taxon>
        <taxon>Eumycetozoa</taxon>
        <taxon>Myxogastria</taxon>
        <taxon>Myxogastromycetidae</taxon>
        <taxon>Physariida</taxon>
        <taxon>Didymiaceae</taxon>
        <taxon>Didymium</taxon>
    </lineage>
</organism>
<dbReference type="EMBL" id="DQ407638">
    <property type="protein sequence ID" value="ABD72546.1"/>
    <property type="molecule type" value="mRNA"/>
</dbReference>